<gene>
    <name evidence="2" type="ORF">CCACVL1_09596</name>
</gene>
<feature type="region of interest" description="Disordered" evidence="1">
    <location>
        <begin position="1"/>
        <end position="28"/>
    </location>
</feature>
<reference evidence="2 3" key="1">
    <citation type="submission" date="2013-09" db="EMBL/GenBank/DDBJ databases">
        <title>Corchorus capsularis genome sequencing.</title>
        <authorList>
            <person name="Alam M."/>
            <person name="Haque M.S."/>
            <person name="Islam M.S."/>
            <person name="Emdad E.M."/>
            <person name="Islam M.M."/>
            <person name="Ahmed B."/>
            <person name="Halim A."/>
            <person name="Hossen Q.M.M."/>
            <person name="Hossain M.Z."/>
            <person name="Ahmed R."/>
            <person name="Khan M.M."/>
            <person name="Islam R."/>
            <person name="Rashid M.M."/>
            <person name="Khan S.A."/>
            <person name="Rahman M.S."/>
            <person name="Alam M."/>
        </authorList>
    </citation>
    <scope>NUCLEOTIDE SEQUENCE [LARGE SCALE GENOMIC DNA]</scope>
    <source>
        <strain evidence="3">cv. CVL-1</strain>
        <tissue evidence="2">Whole seedling</tissue>
    </source>
</reference>
<evidence type="ECO:0000313" key="3">
    <source>
        <dbReference type="Proteomes" id="UP000188268"/>
    </source>
</evidence>
<evidence type="ECO:0000256" key="1">
    <source>
        <dbReference type="SAM" id="MobiDB-lite"/>
    </source>
</evidence>
<protein>
    <submittedName>
        <fullName evidence="2">Uncharacterized protein</fullName>
    </submittedName>
</protein>
<dbReference type="EMBL" id="AWWV01009464">
    <property type="protein sequence ID" value="OMO86432.1"/>
    <property type="molecule type" value="Genomic_DNA"/>
</dbReference>
<keyword evidence="3" id="KW-1185">Reference proteome</keyword>
<organism evidence="2 3">
    <name type="scientific">Corchorus capsularis</name>
    <name type="common">Jute</name>
    <dbReference type="NCBI Taxonomy" id="210143"/>
    <lineage>
        <taxon>Eukaryota</taxon>
        <taxon>Viridiplantae</taxon>
        <taxon>Streptophyta</taxon>
        <taxon>Embryophyta</taxon>
        <taxon>Tracheophyta</taxon>
        <taxon>Spermatophyta</taxon>
        <taxon>Magnoliopsida</taxon>
        <taxon>eudicotyledons</taxon>
        <taxon>Gunneridae</taxon>
        <taxon>Pentapetalae</taxon>
        <taxon>rosids</taxon>
        <taxon>malvids</taxon>
        <taxon>Malvales</taxon>
        <taxon>Malvaceae</taxon>
        <taxon>Grewioideae</taxon>
        <taxon>Apeibeae</taxon>
        <taxon>Corchorus</taxon>
    </lineage>
</organism>
<proteinExistence type="predicted"/>
<comment type="caution">
    <text evidence="2">The sequence shown here is derived from an EMBL/GenBank/DDBJ whole genome shotgun (WGS) entry which is preliminary data.</text>
</comment>
<feature type="compositionally biased region" description="Basic and acidic residues" evidence="1">
    <location>
        <begin position="19"/>
        <end position="28"/>
    </location>
</feature>
<sequence length="28" mass="3197">MEPTRKTRPGQLDTPNTHKYVETDSTHG</sequence>
<dbReference type="Gramene" id="OMO86432">
    <property type="protein sequence ID" value="OMO86432"/>
    <property type="gene ID" value="CCACVL1_09596"/>
</dbReference>
<dbReference type="AlphaFoldDB" id="A0A1R3IV27"/>
<dbReference type="Proteomes" id="UP000188268">
    <property type="component" value="Unassembled WGS sequence"/>
</dbReference>
<evidence type="ECO:0000313" key="2">
    <source>
        <dbReference type="EMBL" id="OMO86432.1"/>
    </source>
</evidence>
<accession>A0A1R3IV27</accession>
<name>A0A1R3IV27_COCAP</name>